<feature type="region of interest" description="Disordered" evidence="2">
    <location>
        <begin position="1011"/>
        <end position="1036"/>
    </location>
</feature>
<dbReference type="Proteomes" id="UP000480570">
    <property type="component" value="Unassembled WGS sequence"/>
</dbReference>
<keyword evidence="3" id="KW-0812">Transmembrane</keyword>
<name>A0A7C9N853_9LACO</name>
<evidence type="ECO:0000256" key="2">
    <source>
        <dbReference type="SAM" id="MobiDB-lite"/>
    </source>
</evidence>
<organism evidence="6 7">
    <name type="scientific">Furfurilactobacillus rossiae</name>
    <dbReference type="NCBI Taxonomy" id="231049"/>
    <lineage>
        <taxon>Bacteria</taxon>
        <taxon>Bacillati</taxon>
        <taxon>Bacillota</taxon>
        <taxon>Bacilli</taxon>
        <taxon>Lactobacillales</taxon>
        <taxon>Lactobacillaceae</taxon>
        <taxon>Furfurilactobacillus</taxon>
    </lineage>
</organism>
<dbReference type="Pfam" id="PF01464">
    <property type="entry name" value="SLT"/>
    <property type="match status" value="1"/>
</dbReference>
<reference evidence="6 7" key="1">
    <citation type="journal article" date="2019" name="Appl. Environ. Microbiol.">
        <title>Genetic determinants of hydroxycinnamic acid metabolism in heterofermentative lactobacilli.</title>
        <authorList>
            <person name="Gaur G."/>
            <person name="Oh J.H."/>
            <person name="Filannino P."/>
            <person name="Gobbetti M."/>
            <person name="van Pijkeren J.P."/>
            <person name="Ganzle M.G."/>
        </authorList>
    </citation>
    <scope>NUCLEOTIDE SEQUENCE [LARGE SCALE GENOMIC DNA]</scope>
    <source>
        <strain evidence="6 7">FUA3583</strain>
    </source>
</reference>
<protein>
    <submittedName>
        <fullName evidence="6">Tape measure protein</fullName>
    </submittedName>
</protein>
<accession>A0A7C9N853</accession>
<gene>
    <name evidence="6" type="ORF">GB992_00805</name>
</gene>
<feature type="domain" description="Transglycosylase SLT" evidence="4">
    <location>
        <begin position="1008"/>
        <end position="1074"/>
    </location>
</feature>
<dbReference type="InterPro" id="IPR023346">
    <property type="entry name" value="Lysozyme-like_dom_sf"/>
</dbReference>
<dbReference type="EMBL" id="WEZT01000002">
    <property type="protein sequence ID" value="MYV04450.1"/>
    <property type="molecule type" value="Genomic_DNA"/>
</dbReference>
<keyword evidence="3" id="KW-0472">Membrane</keyword>
<dbReference type="NCBIfam" id="TIGR02675">
    <property type="entry name" value="tape_meas_nterm"/>
    <property type="match status" value="1"/>
</dbReference>
<dbReference type="SUPFAM" id="SSF53955">
    <property type="entry name" value="Lysozyme-like"/>
    <property type="match status" value="1"/>
</dbReference>
<dbReference type="Pfam" id="PF20155">
    <property type="entry name" value="TMP_3"/>
    <property type="match status" value="1"/>
</dbReference>
<evidence type="ECO:0000259" key="4">
    <source>
        <dbReference type="Pfam" id="PF01464"/>
    </source>
</evidence>
<evidence type="ECO:0000256" key="3">
    <source>
        <dbReference type="SAM" id="Phobius"/>
    </source>
</evidence>
<comment type="caution">
    <text evidence="6">The sequence shown here is derived from an EMBL/GenBank/DDBJ whole genome shotgun (WGS) entry which is preliminary data.</text>
</comment>
<feature type="transmembrane region" description="Helical" evidence="3">
    <location>
        <begin position="659"/>
        <end position="681"/>
    </location>
</feature>
<evidence type="ECO:0000313" key="6">
    <source>
        <dbReference type="EMBL" id="MYV04450.1"/>
    </source>
</evidence>
<dbReference type="InterPro" id="IPR008258">
    <property type="entry name" value="Transglycosylase_SLT_dom_1"/>
</dbReference>
<dbReference type="Gene3D" id="1.10.287.1490">
    <property type="match status" value="1"/>
</dbReference>
<evidence type="ECO:0000313" key="7">
    <source>
        <dbReference type="Proteomes" id="UP000480570"/>
    </source>
</evidence>
<dbReference type="Gene3D" id="1.10.530.10">
    <property type="match status" value="1"/>
</dbReference>
<evidence type="ECO:0000256" key="1">
    <source>
        <dbReference type="SAM" id="Coils"/>
    </source>
</evidence>
<proteinExistence type="predicted"/>
<keyword evidence="3" id="KW-1133">Transmembrane helix</keyword>
<dbReference type="CDD" id="cd13402">
    <property type="entry name" value="LT_TF-like"/>
    <property type="match status" value="1"/>
</dbReference>
<sequence length="1198" mass="127851">MNKYKGGQIMADKKVVAKLATSVGLDTTDTVQALDQLVSSVKNATSSWKAQVAMAKSSGDAVEAAKAKYEGLSDAVEKQKAVIDRLKETQDNLDRSTKEGQASYDKLGSKIATASNKLSSMSGQLDRATKSYDYQKSGLAGITSSLRDAQKVTQSYVERLQAEGKEAEANKAKLTGLQDSHSKLASIYSKQVSELEKLQSAEHKDDSAIATQQERINKTATAMAKASTEAKDLREQLSRKPETPFTSIRNKLLGVSDAEKKADKSSKTFSDTLKGSFIGNALSNALSNITGSFKNIISQGIQIDETGEQMNSTWEQLGLKKNDIKWLSNEVGDLKKQTGFAGTEVNGLQKQFYGLTGSVGITENLTRGASALAVASGKGAEGAEAISSGFMKVQKSGKLTSAIYSKMAKSVPALPKQLAKALNMSQDQLKTAVANGSISSQQFQNALTKIGATSQSTFDQFGKTAQGSLAQFKGSWQQVEAATAKPILSVKNTGLEAVTKVLNSKATQSLFTNLGKAIANLATQASKLLGYIAAHQKDLSSLIGSLSTILKLLVVGAWNTFKGAVELIARAFNNLTGNSKKASNPIKNVSNALGGLAKHKTTVKVIGGLLLTAFASKKLLNGVRSLYGDFLSLKHGLDILRNSTLLQAAAQRVLNAVQAAGPFMAVIAVIVALGAALFALYKHNARFRAFVNSIIAAAKRMAKGLINFIKPALKFVGNLFDDAGKYWADSFGNAMKVIGDIFKIFKDVFTGNWKGLGRDVKGLWRDMWRSVKDLGKDGMNMIIDVINGGIGLIDGVIHTFGGSSDAIKKISKFAKGTAGAPKGIAMVNDEQGVADPREAIIDRNQDVHILSGKNRLVNFEGGETVVPASATHQMFPHFEDGTENWLTGVGHWFKDKWDALTGFIKDPLSSLQKVMDKAVDSMMGGKSSFVQGLAPALGHGFVQGIIEPIKKLFDSLKKKHDDEEDGGGFEGGPAGAGVQRWADLVKKALDANHLSTSDSMVQRVLRQIQTESGGNNNARQPGADPDGDGSGPALGLMQTKRSTFNHYAFPGHSDIFNGYDDLLAGLAYAKARYGSSLSFLGNGHGYHDGGLVSNHQLIEVAEGNLPEMIVPLIGQKSRANQLLAQASRIVNGNSSARTKSTVTNNYSTADNSKVEALLEQNNSLIAMLINVAKGNGFNMQDFGQAANGYQSLRNFQNI</sequence>
<evidence type="ECO:0000259" key="5">
    <source>
        <dbReference type="Pfam" id="PF20155"/>
    </source>
</evidence>
<feature type="domain" description="Tape measure protein N-terminal" evidence="5">
    <location>
        <begin position="299"/>
        <end position="479"/>
    </location>
</feature>
<dbReference type="AlphaFoldDB" id="A0A7C9N853"/>
<feature type="coiled-coil region" evidence="1">
    <location>
        <begin position="62"/>
        <end position="96"/>
    </location>
</feature>
<keyword evidence="1" id="KW-0175">Coiled coil</keyword>
<dbReference type="InterPro" id="IPR013491">
    <property type="entry name" value="Tape_meas_N"/>
</dbReference>